<evidence type="ECO:0008006" key="4">
    <source>
        <dbReference type="Google" id="ProtNLM"/>
    </source>
</evidence>
<accession>A0ABD5RZ69</accession>
<reference evidence="2 3" key="1">
    <citation type="journal article" date="2019" name="Int. J. Syst. Evol. Microbiol.">
        <title>The Global Catalogue of Microorganisms (GCM) 10K type strain sequencing project: providing services to taxonomists for standard genome sequencing and annotation.</title>
        <authorList>
            <consortium name="The Broad Institute Genomics Platform"/>
            <consortium name="The Broad Institute Genome Sequencing Center for Infectious Disease"/>
            <person name="Wu L."/>
            <person name="Ma J."/>
        </authorList>
    </citation>
    <scope>NUCLEOTIDE SEQUENCE [LARGE SCALE GENOMIC DNA]</scope>
    <source>
        <strain evidence="2 3">NBRC 111368</strain>
    </source>
</reference>
<proteinExistence type="predicted"/>
<gene>
    <name evidence="2" type="ORF">ACFQE1_09205</name>
</gene>
<dbReference type="AlphaFoldDB" id="A0ABD5RZ69"/>
<keyword evidence="3" id="KW-1185">Reference proteome</keyword>
<evidence type="ECO:0000313" key="3">
    <source>
        <dbReference type="Proteomes" id="UP001596328"/>
    </source>
</evidence>
<dbReference type="Pfam" id="PF24378">
    <property type="entry name" value="DUF7534"/>
    <property type="match status" value="1"/>
</dbReference>
<evidence type="ECO:0000256" key="1">
    <source>
        <dbReference type="SAM" id="Phobius"/>
    </source>
</evidence>
<comment type="caution">
    <text evidence="2">The sequence shown here is derived from an EMBL/GenBank/DDBJ whole genome shotgun (WGS) entry which is preliminary data.</text>
</comment>
<keyword evidence="1" id="KW-0812">Transmembrane</keyword>
<dbReference type="Proteomes" id="UP001596328">
    <property type="component" value="Unassembled WGS sequence"/>
</dbReference>
<dbReference type="InterPro" id="IPR055956">
    <property type="entry name" value="DUF7534"/>
</dbReference>
<dbReference type="EMBL" id="JBHSWU010000210">
    <property type="protein sequence ID" value="MFC6724547.1"/>
    <property type="molecule type" value="Genomic_DNA"/>
</dbReference>
<sequence length="58" mass="6136">MSRFRRFVVVLVAGDVLAVLVGAAVSTVGVDPLLAFGLALLAAPVVAYWLVYRTGLFD</sequence>
<name>A0ABD5RZ69_9EURY</name>
<feature type="transmembrane region" description="Helical" evidence="1">
    <location>
        <begin position="33"/>
        <end position="52"/>
    </location>
</feature>
<organism evidence="2 3">
    <name type="scientific">Halobium palmae</name>
    <dbReference type="NCBI Taxonomy" id="1776492"/>
    <lineage>
        <taxon>Archaea</taxon>
        <taxon>Methanobacteriati</taxon>
        <taxon>Methanobacteriota</taxon>
        <taxon>Stenosarchaea group</taxon>
        <taxon>Halobacteria</taxon>
        <taxon>Halobacteriales</taxon>
        <taxon>Haloferacaceae</taxon>
        <taxon>Halobium</taxon>
    </lineage>
</organism>
<keyword evidence="1" id="KW-0472">Membrane</keyword>
<evidence type="ECO:0000313" key="2">
    <source>
        <dbReference type="EMBL" id="MFC6724547.1"/>
    </source>
</evidence>
<protein>
    <recommendedName>
        <fullName evidence="4">Major facilitator superfamily (MFS) profile domain-containing protein</fullName>
    </recommendedName>
</protein>
<keyword evidence="1" id="KW-1133">Transmembrane helix</keyword>